<evidence type="ECO:0000256" key="2">
    <source>
        <dbReference type="ARBA" id="ARBA00022777"/>
    </source>
</evidence>
<dbReference type="PANTHER" id="PTHR10584:SF166">
    <property type="entry name" value="RIBOKINASE"/>
    <property type="match status" value="1"/>
</dbReference>
<dbReference type="GO" id="GO:0016301">
    <property type="term" value="F:kinase activity"/>
    <property type="evidence" value="ECO:0007669"/>
    <property type="project" value="UniProtKB-KW"/>
</dbReference>
<organism evidence="4">
    <name type="scientific">marine sediment metagenome</name>
    <dbReference type="NCBI Taxonomy" id="412755"/>
    <lineage>
        <taxon>unclassified sequences</taxon>
        <taxon>metagenomes</taxon>
        <taxon>ecological metagenomes</taxon>
    </lineage>
</organism>
<keyword evidence="1" id="KW-0808">Transferase</keyword>
<dbReference type="InterPro" id="IPR002173">
    <property type="entry name" value="Carboh/pur_kinase_PfkB_CS"/>
</dbReference>
<gene>
    <name evidence="4" type="ORF">LCGC14_0680590</name>
</gene>
<dbReference type="Gene3D" id="3.40.1190.20">
    <property type="match status" value="1"/>
</dbReference>
<dbReference type="InterPro" id="IPR029056">
    <property type="entry name" value="Ribokinase-like"/>
</dbReference>
<dbReference type="InterPro" id="IPR011611">
    <property type="entry name" value="PfkB_dom"/>
</dbReference>
<evidence type="ECO:0000256" key="1">
    <source>
        <dbReference type="ARBA" id="ARBA00022679"/>
    </source>
</evidence>
<dbReference type="CDD" id="cd01942">
    <property type="entry name" value="ribokinase_group_A"/>
    <property type="match status" value="1"/>
</dbReference>
<name>A0A0F9QT69_9ZZZZ</name>
<reference evidence="4" key="1">
    <citation type="journal article" date="2015" name="Nature">
        <title>Complex archaea that bridge the gap between prokaryotes and eukaryotes.</title>
        <authorList>
            <person name="Spang A."/>
            <person name="Saw J.H."/>
            <person name="Jorgensen S.L."/>
            <person name="Zaremba-Niedzwiedzka K."/>
            <person name="Martijn J."/>
            <person name="Lind A.E."/>
            <person name="van Eijk R."/>
            <person name="Schleper C."/>
            <person name="Guy L."/>
            <person name="Ettema T.J."/>
        </authorList>
    </citation>
    <scope>NUCLEOTIDE SEQUENCE</scope>
</reference>
<dbReference type="PANTHER" id="PTHR10584">
    <property type="entry name" value="SUGAR KINASE"/>
    <property type="match status" value="1"/>
</dbReference>
<dbReference type="PROSITE" id="PS00584">
    <property type="entry name" value="PFKB_KINASES_2"/>
    <property type="match status" value="1"/>
</dbReference>
<dbReference type="Pfam" id="PF00294">
    <property type="entry name" value="PfkB"/>
    <property type="match status" value="1"/>
</dbReference>
<evidence type="ECO:0000259" key="3">
    <source>
        <dbReference type="Pfam" id="PF00294"/>
    </source>
</evidence>
<sequence length="333" mass="37261">IIKKSKILILGSLAFDYIMGFKEKFVNAVSINHEKEEYQSTITADSRHQYFGGTAGNIAYNLGLLNILTVSLLGSVGKDFESLGYKDHIIQFENIELGVDVHDDLFTAACYIVNDIKSNQMIIFHGGALDRSKDIDLERRISKPEDFAIAINSTQSAEAMTHFADQLINLKIPTIFDPGQVTPLFSKEVLLNIIKKSEILIGNTYEINQIKKKTELAENELIENVNAIIITKGSRGSELIYKDKKNKYFRVDIPISKPEEIKDTTGAGDGYRAGILTGLSLDMTLLDSCRLGSIISSFVVETTGAQTQHFNLELVRKRFIDNFDFIPPEIEEL</sequence>
<protein>
    <recommendedName>
        <fullName evidence="3">Carbohydrate kinase PfkB domain-containing protein</fullName>
    </recommendedName>
</protein>
<evidence type="ECO:0000313" key="4">
    <source>
        <dbReference type="EMBL" id="KKN45669.1"/>
    </source>
</evidence>
<comment type="caution">
    <text evidence="4">The sequence shown here is derived from an EMBL/GenBank/DDBJ whole genome shotgun (WGS) entry which is preliminary data.</text>
</comment>
<dbReference type="AlphaFoldDB" id="A0A0F9QT69"/>
<dbReference type="SUPFAM" id="SSF53613">
    <property type="entry name" value="Ribokinase-like"/>
    <property type="match status" value="1"/>
</dbReference>
<proteinExistence type="predicted"/>
<dbReference type="EMBL" id="LAZR01001373">
    <property type="protein sequence ID" value="KKN45669.1"/>
    <property type="molecule type" value="Genomic_DNA"/>
</dbReference>
<feature type="domain" description="Carbohydrate kinase PfkB" evidence="3">
    <location>
        <begin position="31"/>
        <end position="307"/>
    </location>
</feature>
<keyword evidence="2" id="KW-0418">Kinase</keyword>
<accession>A0A0F9QT69</accession>
<feature type="non-terminal residue" evidence="4">
    <location>
        <position position="1"/>
    </location>
</feature>